<feature type="domain" description="CHAD" evidence="1">
    <location>
        <begin position="1"/>
        <end position="272"/>
    </location>
</feature>
<evidence type="ECO:0000313" key="2">
    <source>
        <dbReference type="EMBL" id="GAA3027685.1"/>
    </source>
</evidence>
<gene>
    <name evidence="2" type="ORF">GCM10010528_06870</name>
</gene>
<dbReference type="InterPro" id="IPR038186">
    <property type="entry name" value="CHAD_dom_sf"/>
</dbReference>
<dbReference type="Pfam" id="PF05235">
    <property type="entry name" value="CHAD"/>
    <property type="match status" value="1"/>
</dbReference>
<dbReference type="PROSITE" id="PS51708">
    <property type="entry name" value="CHAD"/>
    <property type="match status" value="1"/>
</dbReference>
<comment type="caution">
    <text evidence="2">The sequence shown here is derived from an EMBL/GenBank/DDBJ whole genome shotgun (WGS) entry which is preliminary data.</text>
</comment>
<accession>A0ABP6KZB1</accession>
<dbReference type="PANTHER" id="PTHR39339:SF1">
    <property type="entry name" value="CHAD DOMAIN-CONTAINING PROTEIN"/>
    <property type="match status" value="1"/>
</dbReference>
<name>A0ABP6KZB1_9ACTN</name>
<dbReference type="Gene3D" id="1.40.20.10">
    <property type="entry name" value="CHAD domain"/>
    <property type="match status" value="1"/>
</dbReference>
<proteinExistence type="predicted"/>
<keyword evidence="3" id="KW-1185">Reference proteome</keyword>
<organism evidence="2 3">
    <name type="scientific">Gordonia defluvii</name>
    <dbReference type="NCBI Taxonomy" id="283718"/>
    <lineage>
        <taxon>Bacteria</taxon>
        <taxon>Bacillati</taxon>
        <taxon>Actinomycetota</taxon>
        <taxon>Actinomycetes</taxon>
        <taxon>Mycobacteriales</taxon>
        <taxon>Gordoniaceae</taxon>
        <taxon>Gordonia</taxon>
    </lineage>
</organism>
<protein>
    <recommendedName>
        <fullName evidence="1">CHAD domain-containing protein</fullName>
    </recommendedName>
</protein>
<sequence>MVGGYADAQIAVLLDNDGPLNHGQLDAIHPTRVAIRRLRSTLHTFDIYQRTAADDLGAELRWFGAILGRVRDLDVQSRRLTIALRDVEDWSSAAAARSALDDVSAARARAAWVQVGVALGSTRYDRLRTMLADWAADPPLRKRAHRPATEAARYVDDADHTLRQRLAHAIAAATAGTDDAPRLAHAARRAGKRHRYAAELALPVLGAAGTRLVEQRAELQDVLGEQQDAIVAHDFIAEVAATAADAARPALDAVLRREEQIIADAEHLLASL</sequence>
<evidence type="ECO:0000259" key="1">
    <source>
        <dbReference type="PROSITE" id="PS51708"/>
    </source>
</evidence>
<dbReference type="EMBL" id="BAAAVS010000011">
    <property type="protein sequence ID" value="GAA3027685.1"/>
    <property type="molecule type" value="Genomic_DNA"/>
</dbReference>
<dbReference type="Proteomes" id="UP001501035">
    <property type="component" value="Unassembled WGS sequence"/>
</dbReference>
<reference evidence="3" key="1">
    <citation type="journal article" date="2019" name="Int. J. Syst. Evol. Microbiol.">
        <title>The Global Catalogue of Microorganisms (GCM) 10K type strain sequencing project: providing services to taxonomists for standard genome sequencing and annotation.</title>
        <authorList>
            <consortium name="The Broad Institute Genomics Platform"/>
            <consortium name="The Broad Institute Genome Sequencing Center for Infectious Disease"/>
            <person name="Wu L."/>
            <person name="Ma J."/>
        </authorList>
    </citation>
    <scope>NUCLEOTIDE SEQUENCE [LARGE SCALE GENOMIC DNA]</scope>
    <source>
        <strain evidence="3">JCM 14234</strain>
    </source>
</reference>
<dbReference type="SMART" id="SM00880">
    <property type="entry name" value="CHAD"/>
    <property type="match status" value="1"/>
</dbReference>
<dbReference type="InterPro" id="IPR007899">
    <property type="entry name" value="CHAD_dom"/>
</dbReference>
<dbReference type="PANTHER" id="PTHR39339">
    <property type="entry name" value="SLR1444 PROTEIN"/>
    <property type="match status" value="1"/>
</dbReference>
<evidence type="ECO:0000313" key="3">
    <source>
        <dbReference type="Proteomes" id="UP001501035"/>
    </source>
</evidence>